<accession>A0A8X7NRB7</accession>
<evidence type="ECO:0000256" key="1">
    <source>
        <dbReference type="SAM" id="Coils"/>
    </source>
</evidence>
<dbReference type="OrthoDB" id="4024373at2759"/>
<sequence length="262" mass="30803">MSITHTRTTPRDEFDALTSHKLTSITTLEQLARETTNDLRKLRNTKQVQRQVLKAMSLAYIDQQTEEKLLQKISEMENKKDLLTFYDGPSELLTKEIDELKSNWKELDNLKSIKQEELKLLADDVSERYRSCDRRKAEVDKLIEEGEQLEREFEQLINEDNEDRELFELAVQADSIDLDPSQINSQVKQDVDEDLKRVTDEIDQKGSEIENEKNNITTIQQLLQSKKRHLAKLPTDDNANDPVRNFYYFLMKLNELLEILKE</sequence>
<feature type="coiled-coil region" evidence="1">
    <location>
        <begin position="90"/>
        <end position="159"/>
    </location>
</feature>
<name>A0A8X7NRB7_CANPA</name>
<evidence type="ECO:0000313" key="3">
    <source>
        <dbReference type="Proteomes" id="UP000590412"/>
    </source>
</evidence>
<evidence type="ECO:0000313" key="2">
    <source>
        <dbReference type="EMBL" id="KAF6058962.1"/>
    </source>
</evidence>
<dbReference type="AlphaFoldDB" id="A0A8X7NRB7"/>
<reference evidence="2" key="1">
    <citation type="submission" date="2020-03" db="EMBL/GenBank/DDBJ databases">
        <title>FDA dAtabase for Regulatory Grade micrObial Sequences (FDA-ARGOS): Supporting development and validation of Infectious Disease Dx tests.</title>
        <authorList>
            <person name="Campos J."/>
            <person name="Goldberg B."/>
            <person name="Tallon L."/>
            <person name="Sadzewicz L."/>
            <person name="Vavikolanu K."/>
            <person name="Mehta A."/>
            <person name="Aluvathingal J."/>
            <person name="Nadendla S."/>
            <person name="Nandy P."/>
            <person name="Geyer C."/>
            <person name="Yan Y."/>
            <person name="Sichtig H."/>
        </authorList>
    </citation>
    <scope>NUCLEOTIDE SEQUENCE [LARGE SCALE GENOMIC DNA]</scope>
    <source>
        <strain evidence="2">FDAARGOS_652</strain>
    </source>
</reference>
<comment type="caution">
    <text evidence="2">The sequence shown here is derived from an EMBL/GenBank/DDBJ whole genome shotgun (WGS) entry which is preliminary data.</text>
</comment>
<organism evidence="2 3">
    <name type="scientific">Candida parapsilosis</name>
    <name type="common">Yeast</name>
    <dbReference type="NCBI Taxonomy" id="5480"/>
    <lineage>
        <taxon>Eukaryota</taxon>
        <taxon>Fungi</taxon>
        <taxon>Dikarya</taxon>
        <taxon>Ascomycota</taxon>
        <taxon>Saccharomycotina</taxon>
        <taxon>Pichiomycetes</taxon>
        <taxon>Debaryomycetaceae</taxon>
        <taxon>Candida/Lodderomyces clade</taxon>
        <taxon>Candida</taxon>
    </lineage>
</organism>
<dbReference type="Proteomes" id="UP000590412">
    <property type="component" value="Unassembled WGS sequence"/>
</dbReference>
<dbReference type="EMBL" id="JABWAB010000001">
    <property type="protein sequence ID" value="KAF6058962.1"/>
    <property type="molecule type" value="Genomic_DNA"/>
</dbReference>
<protein>
    <submittedName>
        <fullName evidence="2">Uncharacterized protein</fullName>
    </submittedName>
</protein>
<gene>
    <name evidence="2" type="ORF">FOB60_000544</name>
</gene>
<keyword evidence="1" id="KW-0175">Coiled coil</keyword>
<proteinExistence type="predicted"/>